<feature type="compositionally biased region" description="Basic and acidic residues" evidence="1">
    <location>
        <begin position="54"/>
        <end position="71"/>
    </location>
</feature>
<organism evidence="2 3">
    <name type="scientific">Desulfovibrio piger</name>
    <dbReference type="NCBI Taxonomy" id="901"/>
    <lineage>
        <taxon>Bacteria</taxon>
        <taxon>Pseudomonadati</taxon>
        <taxon>Thermodesulfobacteriota</taxon>
        <taxon>Desulfovibrionia</taxon>
        <taxon>Desulfovibrionales</taxon>
        <taxon>Desulfovibrionaceae</taxon>
        <taxon>Desulfovibrio</taxon>
    </lineage>
</organism>
<evidence type="ECO:0000313" key="3">
    <source>
        <dbReference type="Proteomes" id="UP000186323"/>
    </source>
</evidence>
<name>A0A1K1LC53_9BACT</name>
<feature type="compositionally biased region" description="Low complexity" evidence="1">
    <location>
        <begin position="72"/>
        <end position="86"/>
    </location>
</feature>
<evidence type="ECO:0000256" key="1">
    <source>
        <dbReference type="SAM" id="MobiDB-lite"/>
    </source>
</evidence>
<keyword evidence="3" id="KW-1185">Reference proteome</keyword>
<dbReference type="AlphaFoldDB" id="A0A1K1LC53"/>
<protein>
    <submittedName>
        <fullName evidence="2">Uncharacterized protein</fullName>
    </submittedName>
</protein>
<dbReference type="Proteomes" id="UP000186323">
    <property type="component" value="Chromosome I"/>
</dbReference>
<dbReference type="KEGG" id="dpg:DESPIGER_0395"/>
<evidence type="ECO:0000313" key="2">
    <source>
        <dbReference type="EMBL" id="SFV72285.1"/>
    </source>
</evidence>
<proteinExistence type="predicted"/>
<dbReference type="EMBL" id="LT630450">
    <property type="protein sequence ID" value="SFV72285.1"/>
    <property type="molecule type" value="Genomic_DNA"/>
</dbReference>
<gene>
    <name evidence="2" type="ORF">DESPIGER_0395</name>
</gene>
<dbReference type="RefSeq" id="WP_072332370.1">
    <property type="nucleotide sequence ID" value="NZ_JAXXLW010000105.1"/>
</dbReference>
<accession>A0A1K1LC53</accession>
<sequence>MSFTEQDMKKQMDDFAALREEFSRLESQEKAMRKQLGLPEQGQEKTDPASLAPELRKMVEEAEAEARRAGDARAAQARAAARPAAAGSIPGSGRRNIVRL</sequence>
<reference evidence="3" key="1">
    <citation type="submission" date="2016-10" db="EMBL/GenBank/DDBJ databases">
        <authorList>
            <person name="Wegmann U."/>
        </authorList>
    </citation>
    <scope>NUCLEOTIDE SEQUENCE [LARGE SCALE GENOMIC DNA]</scope>
</reference>
<feature type="region of interest" description="Disordered" evidence="1">
    <location>
        <begin position="28"/>
        <end position="100"/>
    </location>
</feature>